<evidence type="ECO:0000313" key="3">
    <source>
        <dbReference type="Proteomes" id="UP000826188"/>
    </source>
</evidence>
<dbReference type="Proteomes" id="UP000826188">
    <property type="component" value="Unassembled WGS sequence"/>
</dbReference>
<keyword evidence="3" id="KW-1185">Reference proteome</keyword>
<dbReference type="PANTHER" id="PTHR34107">
    <property type="entry name" value="SLL0198 PROTEIN-RELATED"/>
    <property type="match status" value="1"/>
</dbReference>
<accession>A0ABS6X1E0</accession>
<dbReference type="Pfam" id="PF05685">
    <property type="entry name" value="Uma2"/>
    <property type="match status" value="1"/>
</dbReference>
<sequence>MTLADIHDNAVVLRGSLLARLTDEEFFDFCQQNPDLRLERTADHEIIAMPPAGAESSRKSNEVLFQLTLWNRQHQLGYVFESSAGFTLPDGSVRSPDASWVPKAAYDALTEQQRLRFPSVCPVFVVEVRSPSDGLTALRRKMETYLENGVAVGFLLDPSTETATIYRHGRESEEISGFNSTLSAEPALPGFVLDLRPLR</sequence>
<comment type="caution">
    <text evidence="2">The sequence shown here is derived from an EMBL/GenBank/DDBJ whole genome shotgun (WGS) entry which is preliminary data.</text>
</comment>
<proteinExistence type="predicted"/>
<evidence type="ECO:0000259" key="1">
    <source>
        <dbReference type="Pfam" id="PF05685"/>
    </source>
</evidence>
<dbReference type="EMBL" id="JAHWGL010000059">
    <property type="protein sequence ID" value="MBW3129657.1"/>
    <property type="molecule type" value="Genomic_DNA"/>
</dbReference>
<gene>
    <name evidence="2" type="ORF">KYK14_13930</name>
</gene>
<keyword evidence="2" id="KW-0540">Nuclease</keyword>
<dbReference type="InterPro" id="IPR008538">
    <property type="entry name" value="Uma2"/>
</dbReference>
<dbReference type="CDD" id="cd06260">
    <property type="entry name" value="DUF820-like"/>
    <property type="match status" value="1"/>
</dbReference>
<reference evidence="2 3" key="1">
    <citation type="submission" date="2021-07" db="EMBL/GenBank/DDBJ databases">
        <title>Hymenobacter profundi sp. nov., isolated from deep-sea water.</title>
        <authorList>
            <person name="Kim M.K."/>
        </authorList>
    </citation>
    <scope>NUCLEOTIDE SEQUENCE [LARGE SCALE GENOMIC DNA]</scope>
    <source>
        <strain evidence="2 3">M2</strain>
    </source>
</reference>
<evidence type="ECO:0000313" key="2">
    <source>
        <dbReference type="EMBL" id="MBW3129657.1"/>
    </source>
</evidence>
<keyword evidence="2" id="KW-0255">Endonuclease</keyword>
<name>A0ABS6X1E0_9BACT</name>
<protein>
    <submittedName>
        <fullName evidence="2">Uma2 family endonuclease</fullName>
    </submittedName>
</protein>
<dbReference type="PANTHER" id="PTHR34107:SF7">
    <property type="entry name" value="SLR2092 PROTEIN"/>
    <property type="match status" value="1"/>
</dbReference>
<dbReference type="GO" id="GO:0004519">
    <property type="term" value="F:endonuclease activity"/>
    <property type="evidence" value="ECO:0007669"/>
    <property type="project" value="UniProtKB-KW"/>
</dbReference>
<feature type="domain" description="Putative restriction endonuclease" evidence="1">
    <location>
        <begin position="24"/>
        <end position="195"/>
    </location>
</feature>
<dbReference type="RefSeq" id="WP_219159614.1">
    <property type="nucleotide sequence ID" value="NZ_JAHWGL010000059.1"/>
</dbReference>
<keyword evidence="2" id="KW-0378">Hydrolase</keyword>
<organism evidence="2 3">
    <name type="scientific">Hymenobacter profundi</name>
    <dbReference type="NCBI Taxonomy" id="1982110"/>
    <lineage>
        <taxon>Bacteria</taxon>
        <taxon>Pseudomonadati</taxon>
        <taxon>Bacteroidota</taxon>
        <taxon>Cytophagia</taxon>
        <taxon>Cytophagales</taxon>
        <taxon>Hymenobacteraceae</taxon>
        <taxon>Hymenobacter</taxon>
    </lineage>
</organism>